<sequence length="207" mass="23164">MVRGTYKVQASCLTSASVRPVRLQRRHLRMPRERDRYPLLWVVLSSRSYCQVCLQVSIDNIYPLIMTCKCPQARSMQNTTHGHHLYATYRDTAITRLAADILATARSSSVGAAVSFSLLETATNYRPGGCTLLVPPKLHVINIQNIHNDIVMVPIWLNQRVRVVYKWNSWSLGVVGSAASSISYPRAAHSSGRGASYQFQGVDRSET</sequence>
<dbReference type="RefSeq" id="XP_033451326.1">
    <property type="nucleotide sequence ID" value="XM_033589451.1"/>
</dbReference>
<dbReference type="Proteomes" id="UP000800082">
    <property type="component" value="Unassembled WGS sequence"/>
</dbReference>
<evidence type="ECO:0000313" key="2">
    <source>
        <dbReference type="Proteomes" id="UP000800082"/>
    </source>
</evidence>
<accession>A0A6A5RVS5</accession>
<dbReference type="AlphaFoldDB" id="A0A6A5RVS5"/>
<name>A0A6A5RVS5_9PLEO</name>
<proteinExistence type="predicted"/>
<dbReference type="EMBL" id="ML978961">
    <property type="protein sequence ID" value="KAF1931078.1"/>
    <property type="molecule type" value="Genomic_DNA"/>
</dbReference>
<evidence type="ECO:0000313" key="1">
    <source>
        <dbReference type="EMBL" id="KAF1931078.1"/>
    </source>
</evidence>
<protein>
    <submittedName>
        <fullName evidence="1">Uncharacterized protein</fullName>
    </submittedName>
</protein>
<gene>
    <name evidence="1" type="ORF">M421DRAFT_339320</name>
</gene>
<dbReference type="GeneID" id="54347098"/>
<reference evidence="1" key="1">
    <citation type="journal article" date="2020" name="Stud. Mycol.">
        <title>101 Dothideomycetes genomes: a test case for predicting lifestyles and emergence of pathogens.</title>
        <authorList>
            <person name="Haridas S."/>
            <person name="Albert R."/>
            <person name="Binder M."/>
            <person name="Bloem J."/>
            <person name="Labutti K."/>
            <person name="Salamov A."/>
            <person name="Andreopoulos B."/>
            <person name="Baker S."/>
            <person name="Barry K."/>
            <person name="Bills G."/>
            <person name="Bluhm B."/>
            <person name="Cannon C."/>
            <person name="Castanera R."/>
            <person name="Culley D."/>
            <person name="Daum C."/>
            <person name="Ezra D."/>
            <person name="Gonzalez J."/>
            <person name="Henrissat B."/>
            <person name="Kuo A."/>
            <person name="Liang C."/>
            <person name="Lipzen A."/>
            <person name="Lutzoni F."/>
            <person name="Magnuson J."/>
            <person name="Mondo S."/>
            <person name="Nolan M."/>
            <person name="Ohm R."/>
            <person name="Pangilinan J."/>
            <person name="Park H.-J."/>
            <person name="Ramirez L."/>
            <person name="Alfaro M."/>
            <person name="Sun H."/>
            <person name="Tritt A."/>
            <person name="Yoshinaga Y."/>
            <person name="Zwiers L.-H."/>
            <person name="Turgeon B."/>
            <person name="Goodwin S."/>
            <person name="Spatafora J."/>
            <person name="Crous P."/>
            <person name="Grigoriev I."/>
        </authorList>
    </citation>
    <scope>NUCLEOTIDE SEQUENCE</scope>
    <source>
        <strain evidence="1">CBS 183.55</strain>
    </source>
</reference>
<organism evidence="1 2">
    <name type="scientific">Didymella exigua CBS 183.55</name>
    <dbReference type="NCBI Taxonomy" id="1150837"/>
    <lineage>
        <taxon>Eukaryota</taxon>
        <taxon>Fungi</taxon>
        <taxon>Dikarya</taxon>
        <taxon>Ascomycota</taxon>
        <taxon>Pezizomycotina</taxon>
        <taxon>Dothideomycetes</taxon>
        <taxon>Pleosporomycetidae</taxon>
        <taxon>Pleosporales</taxon>
        <taxon>Pleosporineae</taxon>
        <taxon>Didymellaceae</taxon>
        <taxon>Didymella</taxon>
    </lineage>
</organism>
<keyword evidence="2" id="KW-1185">Reference proteome</keyword>